<dbReference type="PANTHER" id="PTHR10026">
    <property type="entry name" value="CYCLIN"/>
    <property type="match status" value="1"/>
</dbReference>
<protein>
    <submittedName>
        <fullName evidence="9">Cyclin-T</fullName>
    </submittedName>
</protein>
<keyword evidence="5" id="KW-0195">Cyclin</keyword>
<dbReference type="SUPFAM" id="SSF47954">
    <property type="entry name" value="Cyclin-like"/>
    <property type="match status" value="2"/>
</dbReference>
<evidence type="ECO:0000256" key="2">
    <source>
        <dbReference type="ARBA" id="ARBA00008638"/>
    </source>
</evidence>
<evidence type="ECO:0000313" key="10">
    <source>
        <dbReference type="Proteomes" id="UP000053240"/>
    </source>
</evidence>
<evidence type="ECO:0000256" key="6">
    <source>
        <dbReference type="ARBA" id="ARBA00023163"/>
    </source>
</evidence>
<feature type="compositionally biased region" description="Basic and acidic residues" evidence="8">
    <location>
        <begin position="269"/>
        <end position="284"/>
    </location>
</feature>
<evidence type="ECO:0000313" key="9">
    <source>
        <dbReference type="EMBL" id="KPJ11015.1"/>
    </source>
</evidence>
<proteinExistence type="inferred from homology"/>
<dbReference type="EMBL" id="KQ460890">
    <property type="protein sequence ID" value="KPJ11015.1"/>
    <property type="molecule type" value="Genomic_DNA"/>
</dbReference>
<evidence type="ECO:0000256" key="5">
    <source>
        <dbReference type="ARBA" id="ARBA00023127"/>
    </source>
</evidence>
<evidence type="ECO:0000256" key="4">
    <source>
        <dbReference type="ARBA" id="ARBA00023015"/>
    </source>
</evidence>
<reference evidence="9 10" key="1">
    <citation type="journal article" date="2015" name="Nat. Commun.">
        <title>Outbred genome sequencing and CRISPR/Cas9 gene editing in butterflies.</title>
        <authorList>
            <person name="Li X."/>
            <person name="Fan D."/>
            <person name="Zhang W."/>
            <person name="Liu G."/>
            <person name="Zhang L."/>
            <person name="Zhao L."/>
            <person name="Fang X."/>
            <person name="Chen L."/>
            <person name="Dong Y."/>
            <person name="Chen Y."/>
            <person name="Ding Y."/>
            <person name="Zhao R."/>
            <person name="Feng M."/>
            <person name="Zhu Y."/>
            <person name="Feng Y."/>
            <person name="Jiang X."/>
            <person name="Zhu D."/>
            <person name="Xiang H."/>
            <person name="Feng X."/>
            <person name="Li S."/>
            <person name="Wang J."/>
            <person name="Zhang G."/>
            <person name="Kronforst M.R."/>
            <person name="Wang W."/>
        </authorList>
    </citation>
    <scope>NUCLEOTIDE SEQUENCE [LARGE SCALE GENOMIC DNA]</scope>
    <source>
        <strain evidence="9">Ya'a_city_454_Pm</strain>
        <tissue evidence="9">Whole body</tissue>
    </source>
</reference>
<dbReference type="InterPro" id="IPR043198">
    <property type="entry name" value="Cyclin/Ssn8"/>
</dbReference>
<keyword evidence="6" id="KW-0804">Transcription</keyword>
<keyword evidence="10" id="KW-1185">Reference proteome</keyword>
<gene>
    <name evidence="9" type="ORF">RR48_10195</name>
</gene>
<dbReference type="GO" id="GO:0005634">
    <property type="term" value="C:nucleus"/>
    <property type="evidence" value="ECO:0007669"/>
    <property type="project" value="UniProtKB-SubCell"/>
</dbReference>
<keyword evidence="3" id="KW-0597">Phosphoprotein</keyword>
<feature type="compositionally biased region" description="Basic and acidic residues" evidence="8">
    <location>
        <begin position="624"/>
        <end position="637"/>
    </location>
</feature>
<evidence type="ECO:0000256" key="8">
    <source>
        <dbReference type="SAM" id="MobiDB-lite"/>
    </source>
</evidence>
<evidence type="ECO:0000256" key="3">
    <source>
        <dbReference type="ARBA" id="ARBA00022553"/>
    </source>
</evidence>
<feature type="compositionally biased region" description="Basic residues" evidence="8">
    <location>
        <begin position="665"/>
        <end position="680"/>
    </location>
</feature>
<sequence length="878" mass="98897">MAGGQEKWYFTKEQLQNSPSRRCGLDADKELAYRQQAANLIQDMGQRLQVYPFQCGYFSAMFLSSHVEEQPRKLEYVIKVAHVCLHRGEGVNALTTEQYQEQAQDLVFNENVLLQTLGFDVAIDHPHTHVVRTCHLVKAPKDLAQTSYFMASNSLHLTTMCLQYRPTVVACFCIHLASKWSNWSIPQSHEGRHWFSYVDRSVTSELLERLTAEFLHIFDKCPSRLKRKMMTMSNNSGSSPHSNAAHQSSSAGVANSPFDKKHPPPNSDEFDKSFDKEYERERRRQPGAGGYVPATAPPAANPPQPQKIDYNLYREKREREERERRQAALQQARPSSSQQPRPPGGSQPPPHHQRPSSSQHHHKPHHAWPHHKPPHHKPPHEKPPHEKPSHEKASHEKPSHEKPPHEHRHHRPQVHPATPAAPVSHPPQPEQIPQRTRPPSLFSPENATTPTAAAAAAPRRPQPSQPQNTEHRPPRPESRPIQQPPSIPAPIQQSHTQPVIDQRAPSPHKKRPDPTAAIREMQPPAILSPFSSPPAKEPTPKPRQRAPSNSEPELIPVVKKLDETPGYENVIRDSQRGNTIRSRPPEQRKPEPVRSLNGIETDPTLVSNLLKESLAKPAPITVQTERKSPVEVKREPVIEPPAPVQLPPQPEPPAQPLSQEEADHKHKKEKKKKDKHKHKDRDKSKEERKKHKKDKEREKKLEPSPQPPPAEPLTDGALRITIPRDKLSTSPGLKIKIPKERLAAPPPPPQPSAGLKIKISKEVLETSRKRTGVPEPGPPPKMPRQNGAPHHKVGNWNVPPPYRPPLPYYVVQPPPPLYFGMGMDGYFYGGMYGPPQPRPQMALPQPPRPPHAPHPPQPRAQPPLPAMPPPPVPPPPPE</sequence>
<feature type="compositionally biased region" description="Basic residues" evidence="8">
    <location>
        <begin position="351"/>
        <end position="379"/>
    </location>
</feature>
<dbReference type="InterPro" id="IPR036915">
    <property type="entry name" value="Cyclin-like_sf"/>
</dbReference>
<keyword evidence="4" id="KW-0805">Transcription regulation</keyword>
<dbReference type="Proteomes" id="UP000053240">
    <property type="component" value="Unassembled WGS sequence"/>
</dbReference>
<accession>A0A194R191</accession>
<feature type="compositionally biased region" description="Basic and acidic residues" evidence="8">
    <location>
        <begin position="759"/>
        <end position="768"/>
    </location>
</feature>
<feature type="compositionally biased region" description="Pro residues" evidence="8">
    <location>
        <begin position="340"/>
        <end position="350"/>
    </location>
</feature>
<dbReference type="FunCoup" id="A0A194R191">
    <property type="interactions" value="104"/>
</dbReference>
<dbReference type="FunFam" id="1.10.472.10:FF:000004">
    <property type="entry name" value="Cyclin T2"/>
    <property type="match status" value="1"/>
</dbReference>
<feature type="compositionally biased region" description="Low complexity" evidence="8">
    <location>
        <begin position="327"/>
        <end position="339"/>
    </location>
</feature>
<organism evidence="9 10">
    <name type="scientific">Papilio machaon</name>
    <name type="common">Old World swallowtail butterfly</name>
    <dbReference type="NCBI Taxonomy" id="76193"/>
    <lineage>
        <taxon>Eukaryota</taxon>
        <taxon>Metazoa</taxon>
        <taxon>Ecdysozoa</taxon>
        <taxon>Arthropoda</taxon>
        <taxon>Hexapoda</taxon>
        <taxon>Insecta</taxon>
        <taxon>Pterygota</taxon>
        <taxon>Neoptera</taxon>
        <taxon>Endopterygota</taxon>
        <taxon>Lepidoptera</taxon>
        <taxon>Glossata</taxon>
        <taxon>Ditrysia</taxon>
        <taxon>Papilionoidea</taxon>
        <taxon>Papilionidae</taxon>
        <taxon>Papilioninae</taxon>
        <taxon>Papilio</taxon>
    </lineage>
</organism>
<feature type="compositionally biased region" description="Basic and acidic residues" evidence="8">
    <location>
        <begin position="380"/>
        <end position="404"/>
    </location>
</feature>
<feature type="compositionally biased region" description="Pro residues" evidence="8">
    <location>
        <begin position="638"/>
        <end position="655"/>
    </location>
</feature>
<feature type="compositionally biased region" description="Low complexity" evidence="8">
    <location>
        <begin position="447"/>
        <end position="459"/>
    </location>
</feature>
<dbReference type="Gene3D" id="1.10.472.10">
    <property type="entry name" value="Cyclin-like"/>
    <property type="match status" value="3"/>
</dbReference>
<dbReference type="GO" id="GO:0016538">
    <property type="term" value="F:cyclin-dependent protein serine/threonine kinase regulator activity"/>
    <property type="evidence" value="ECO:0007669"/>
    <property type="project" value="InterPro"/>
</dbReference>
<comment type="similarity">
    <text evidence="2">Belongs to the cyclin family. Cyclin C subfamily.</text>
</comment>
<dbReference type="Pfam" id="PF21797">
    <property type="entry name" value="CycT2-like_C"/>
    <property type="match status" value="1"/>
</dbReference>
<dbReference type="STRING" id="76193.A0A194R191"/>
<feature type="compositionally biased region" description="Pro residues" evidence="8">
    <location>
        <begin position="295"/>
        <end position="305"/>
    </location>
</feature>
<dbReference type="GO" id="GO:0006357">
    <property type="term" value="P:regulation of transcription by RNA polymerase II"/>
    <property type="evidence" value="ECO:0007669"/>
    <property type="project" value="InterPro"/>
</dbReference>
<feature type="compositionally biased region" description="Basic and acidic residues" evidence="8">
    <location>
        <begin position="469"/>
        <end position="478"/>
    </location>
</feature>
<feature type="region of interest" description="Disordered" evidence="8">
    <location>
        <begin position="829"/>
        <end position="878"/>
    </location>
</feature>
<keyword evidence="7" id="KW-0539">Nucleus</keyword>
<feature type="compositionally biased region" description="Basic and acidic residues" evidence="8">
    <location>
        <begin position="583"/>
        <end position="592"/>
    </location>
</feature>
<dbReference type="InParanoid" id="A0A194R191"/>
<evidence type="ECO:0000256" key="1">
    <source>
        <dbReference type="ARBA" id="ARBA00004123"/>
    </source>
</evidence>
<feature type="region of interest" description="Disordered" evidence="8">
    <location>
        <begin position="230"/>
        <end position="798"/>
    </location>
</feature>
<evidence type="ECO:0000256" key="7">
    <source>
        <dbReference type="ARBA" id="ARBA00023242"/>
    </source>
</evidence>
<feature type="compositionally biased region" description="Basic and acidic residues" evidence="8">
    <location>
        <begin position="312"/>
        <end position="326"/>
    </location>
</feature>
<name>A0A194R191_PAPMA</name>
<comment type="subcellular location">
    <subcellularLocation>
        <location evidence="1">Nucleus</location>
    </subcellularLocation>
</comment>
<dbReference type="AlphaFoldDB" id="A0A194R191"/>
<feature type="compositionally biased region" description="Pro residues" evidence="8">
    <location>
        <begin position="834"/>
        <end position="878"/>
    </location>
</feature>
<feature type="compositionally biased region" description="Polar residues" evidence="8">
    <location>
        <begin position="231"/>
        <end position="253"/>
    </location>
</feature>
<dbReference type="CDD" id="cd20539">
    <property type="entry name" value="CYCLIN_CCNT_rpt2"/>
    <property type="match status" value="1"/>
</dbReference>